<name>A0ABW5SGW5_9FLAO</name>
<dbReference type="Pfam" id="PF07012">
    <property type="entry name" value="Curlin_rpt"/>
    <property type="match status" value="2"/>
</dbReference>
<evidence type="ECO:0000256" key="3">
    <source>
        <dbReference type="SAM" id="MobiDB-lite"/>
    </source>
</evidence>
<comment type="caution">
    <text evidence="5">The sequence shown here is derived from an EMBL/GenBank/DDBJ whole genome shotgun (WGS) entry which is preliminary data.</text>
</comment>
<feature type="region of interest" description="Disordered" evidence="3">
    <location>
        <begin position="68"/>
        <end position="87"/>
    </location>
</feature>
<sequence length="307" mass="33253">MKKSIFCAAALLFGAVAFAQNTSNVDQTGVTNKAWVDQSGNNNSDVDQEFTGNKADIDQIGHNYSKVDQKGNVGGNPASGDSNYAKVDQNGGLVTQQRSTVEQQGDRNKAYVDQDGQDNRSDIQQGNGMNAEDNWAKAIQDGNGNRSTIFQTYDNNRSKVNQQGNDNYANVRQIARPNQSKGNYSDIEQMGNDNHATSRQETSGAYLAPGYSNIEKVKQYDDGNKSILDQLGDFNRSEVTQSGGVGLNTNYANVDQDGEMNKSYITQKEQGAITADNYAKVTQSGMLGNTSHVNQAGANSAWVNQSN</sequence>
<feature type="region of interest" description="Disordered" evidence="3">
    <location>
        <begin position="97"/>
        <end position="128"/>
    </location>
</feature>
<evidence type="ECO:0000256" key="4">
    <source>
        <dbReference type="SAM" id="SignalP"/>
    </source>
</evidence>
<dbReference type="Proteomes" id="UP001597357">
    <property type="component" value="Unassembled WGS sequence"/>
</dbReference>
<feature type="region of interest" description="Disordered" evidence="3">
    <location>
        <begin position="176"/>
        <end position="200"/>
    </location>
</feature>
<protein>
    <recommendedName>
        <fullName evidence="7">Curlin associated repeat-containing protein</fullName>
    </recommendedName>
</protein>
<reference evidence="6" key="1">
    <citation type="journal article" date="2019" name="Int. J. Syst. Evol. Microbiol.">
        <title>The Global Catalogue of Microorganisms (GCM) 10K type strain sequencing project: providing services to taxonomists for standard genome sequencing and annotation.</title>
        <authorList>
            <consortium name="The Broad Institute Genomics Platform"/>
            <consortium name="The Broad Institute Genome Sequencing Center for Infectious Disease"/>
            <person name="Wu L."/>
            <person name="Ma J."/>
        </authorList>
    </citation>
    <scope>NUCLEOTIDE SEQUENCE [LARGE SCALE GENOMIC DNA]</scope>
    <source>
        <strain evidence="6">KCTC 42255</strain>
    </source>
</reference>
<proteinExistence type="inferred from homology"/>
<evidence type="ECO:0000313" key="5">
    <source>
        <dbReference type="EMBL" id="MFD2698723.1"/>
    </source>
</evidence>
<keyword evidence="2 4" id="KW-0732">Signal</keyword>
<keyword evidence="6" id="KW-1185">Reference proteome</keyword>
<evidence type="ECO:0000313" key="6">
    <source>
        <dbReference type="Proteomes" id="UP001597357"/>
    </source>
</evidence>
<dbReference type="RefSeq" id="WP_379048592.1">
    <property type="nucleotide sequence ID" value="NZ_JBHULZ010000041.1"/>
</dbReference>
<accession>A0ABW5SGW5</accession>
<evidence type="ECO:0000256" key="1">
    <source>
        <dbReference type="ARBA" id="ARBA00009766"/>
    </source>
</evidence>
<dbReference type="InterPro" id="IPR009742">
    <property type="entry name" value="Curlin_rpt"/>
</dbReference>
<evidence type="ECO:0000256" key="2">
    <source>
        <dbReference type="ARBA" id="ARBA00022729"/>
    </source>
</evidence>
<feature type="compositionally biased region" description="Polar residues" evidence="3">
    <location>
        <begin position="191"/>
        <end position="200"/>
    </location>
</feature>
<feature type="chain" id="PRO_5045065091" description="Curlin associated repeat-containing protein" evidence="4">
    <location>
        <begin position="20"/>
        <end position="307"/>
    </location>
</feature>
<feature type="signal peptide" evidence="4">
    <location>
        <begin position="1"/>
        <end position="19"/>
    </location>
</feature>
<dbReference type="EMBL" id="JBHULZ010000041">
    <property type="protein sequence ID" value="MFD2698723.1"/>
    <property type="molecule type" value="Genomic_DNA"/>
</dbReference>
<comment type="similarity">
    <text evidence="1">Belongs to the CsgA/CsgB family.</text>
</comment>
<organism evidence="5 6">
    <name type="scientific">Mesonia sediminis</name>
    <dbReference type="NCBI Taxonomy" id="1703946"/>
    <lineage>
        <taxon>Bacteria</taxon>
        <taxon>Pseudomonadati</taxon>
        <taxon>Bacteroidota</taxon>
        <taxon>Flavobacteriia</taxon>
        <taxon>Flavobacteriales</taxon>
        <taxon>Flavobacteriaceae</taxon>
        <taxon>Mesonia</taxon>
    </lineage>
</organism>
<feature type="compositionally biased region" description="Basic and acidic residues" evidence="3">
    <location>
        <begin position="104"/>
        <end position="121"/>
    </location>
</feature>
<gene>
    <name evidence="5" type="ORF">ACFSQ0_12030</name>
</gene>
<evidence type="ECO:0008006" key="7">
    <source>
        <dbReference type="Google" id="ProtNLM"/>
    </source>
</evidence>